<reference evidence="1 2" key="1">
    <citation type="submission" date="2020-05" db="EMBL/GenBank/DDBJ databases">
        <authorList>
            <person name="Campoy J."/>
            <person name="Schneeberger K."/>
            <person name="Spophaly S."/>
        </authorList>
    </citation>
    <scope>NUCLEOTIDE SEQUENCE [LARGE SCALE GENOMIC DNA]</scope>
    <source>
        <strain evidence="1">PruArmRojPasFocal</strain>
    </source>
</reference>
<accession>A0A6J5UFN9</accession>
<dbReference type="AlphaFoldDB" id="A0A6J5UFN9"/>
<evidence type="ECO:0000313" key="2">
    <source>
        <dbReference type="Proteomes" id="UP000507222"/>
    </source>
</evidence>
<gene>
    <name evidence="1" type="ORF">CURHAP_LOCUS20067</name>
</gene>
<sequence>MRSYKDCMIENKELNVMFKETAIIQILTRRLWVQQKEADIIAKCSSRSLNFEDEVYRPQPPEDDDF</sequence>
<protein>
    <submittedName>
        <fullName evidence="1">Uncharacterized protein</fullName>
    </submittedName>
</protein>
<organism evidence="1 2">
    <name type="scientific">Prunus armeniaca</name>
    <name type="common">Apricot</name>
    <name type="synonym">Armeniaca vulgaris</name>
    <dbReference type="NCBI Taxonomy" id="36596"/>
    <lineage>
        <taxon>Eukaryota</taxon>
        <taxon>Viridiplantae</taxon>
        <taxon>Streptophyta</taxon>
        <taxon>Embryophyta</taxon>
        <taxon>Tracheophyta</taxon>
        <taxon>Spermatophyta</taxon>
        <taxon>Magnoliopsida</taxon>
        <taxon>eudicotyledons</taxon>
        <taxon>Gunneridae</taxon>
        <taxon>Pentapetalae</taxon>
        <taxon>rosids</taxon>
        <taxon>fabids</taxon>
        <taxon>Rosales</taxon>
        <taxon>Rosaceae</taxon>
        <taxon>Amygdaloideae</taxon>
        <taxon>Amygdaleae</taxon>
        <taxon>Prunus</taxon>
    </lineage>
</organism>
<proteinExistence type="predicted"/>
<dbReference type="Proteomes" id="UP000507222">
    <property type="component" value="Unassembled WGS sequence"/>
</dbReference>
<name>A0A6J5UFN9_PRUAR</name>
<dbReference type="EMBL" id="CAEKDK010000003">
    <property type="protein sequence ID" value="CAB4273038.1"/>
    <property type="molecule type" value="Genomic_DNA"/>
</dbReference>
<evidence type="ECO:0000313" key="1">
    <source>
        <dbReference type="EMBL" id="CAB4273038.1"/>
    </source>
</evidence>